<dbReference type="Gene3D" id="3.40.50.300">
    <property type="entry name" value="P-loop containing nucleotide triphosphate hydrolases"/>
    <property type="match status" value="1"/>
</dbReference>
<keyword evidence="4" id="KW-0067">ATP-binding</keyword>
<name>A0A8R1HZY3_CAEJA</name>
<evidence type="ECO:0000313" key="6">
    <source>
        <dbReference type="EnsemblMetazoa" id="CJA14384.1"/>
    </source>
</evidence>
<reference evidence="7" key="1">
    <citation type="submission" date="2010-08" db="EMBL/GenBank/DDBJ databases">
        <authorList>
            <consortium name="Caenorhabditis japonica Sequencing Consortium"/>
            <person name="Wilson R.K."/>
        </authorList>
    </citation>
    <scope>NUCLEOTIDE SEQUENCE [LARGE SCALE GENOMIC DNA]</scope>
    <source>
        <strain evidence="7">DF5081</strain>
    </source>
</reference>
<dbReference type="GO" id="GO:0016787">
    <property type="term" value="F:hydrolase activity"/>
    <property type="evidence" value="ECO:0007669"/>
    <property type="project" value="UniProtKB-KW"/>
</dbReference>
<keyword evidence="1" id="KW-0547">Nucleotide-binding</keyword>
<evidence type="ECO:0000256" key="2">
    <source>
        <dbReference type="ARBA" id="ARBA00022801"/>
    </source>
</evidence>
<organism evidence="6 7">
    <name type="scientific">Caenorhabditis japonica</name>
    <dbReference type="NCBI Taxonomy" id="281687"/>
    <lineage>
        <taxon>Eukaryota</taxon>
        <taxon>Metazoa</taxon>
        <taxon>Ecdysozoa</taxon>
        <taxon>Nematoda</taxon>
        <taxon>Chromadorea</taxon>
        <taxon>Rhabditida</taxon>
        <taxon>Rhabditina</taxon>
        <taxon>Rhabditomorpha</taxon>
        <taxon>Rhabditoidea</taxon>
        <taxon>Rhabditidae</taxon>
        <taxon>Peloderinae</taxon>
        <taxon>Caenorhabditis</taxon>
    </lineage>
</organism>
<evidence type="ECO:0000256" key="4">
    <source>
        <dbReference type="ARBA" id="ARBA00022840"/>
    </source>
</evidence>
<sequence>MNWSNEVFYDNQLTANETVKDITLHDICPNLKHNHVLNSPIFMINMDGEKERTREKLEDYSFTNKDEAQVVSDYVLRLIVDLGLDAKQIAVIAPYYAQIEELRRSIRFPVDVNTVDAFQGHEREVVIFCLVRDNNEGMESCD</sequence>
<dbReference type="GO" id="GO:0005524">
    <property type="term" value="F:ATP binding"/>
    <property type="evidence" value="ECO:0007669"/>
    <property type="project" value="UniProtKB-KW"/>
</dbReference>
<dbReference type="InterPro" id="IPR050534">
    <property type="entry name" value="Coronavir_polyprotein_1ab"/>
</dbReference>
<accession>A0A8R1HZY3</accession>
<proteinExistence type="predicted"/>
<dbReference type="AlphaFoldDB" id="A0A8R1HZY3"/>
<dbReference type="GO" id="GO:0043139">
    <property type="term" value="F:5'-3' DNA helicase activity"/>
    <property type="evidence" value="ECO:0007669"/>
    <property type="project" value="TreeGrafter"/>
</dbReference>
<evidence type="ECO:0000259" key="5">
    <source>
        <dbReference type="Pfam" id="PF13087"/>
    </source>
</evidence>
<protein>
    <submittedName>
        <fullName evidence="6">DNA replication ATP-dependent helicase/nuclease</fullName>
    </submittedName>
</protein>
<evidence type="ECO:0000256" key="3">
    <source>
        <dbReference type="ARBA" id="ARBA00022806"/>
    </source>
</evidence>
<dbReference type="InterPro" id="IPR047187">
    <property type="entry name" value="SF1_C_Upf1"/>
</dbReference>
<evidence type="ECO:0000256" key="1">
    <source>
        <dbReference type="ARBA" id="ARBA00022741"/>
    </source>
</evidence>
<dbReference type="PANTHER" id="PTHR43788:SF8">
    <property type="entry name" value="DNA-BINDING PROTEIN SMUBP-2"/>
    <property type="match status" value="1"/>
</dbReference>
<dbReference type="Pfam" id="PF13087">
    <property type="entry name" value="AAA_12"/>
    <property type="match status" value="1"/>
</dbReference>
<dbReference type="Proteomes" id="UP000005237">
    <property type="component" value="Unassembled WGS sequence"/>
</dbReference>
<dbReference type="SUPFAM" id="SSF52540">
    <property type="entry name" value="P-loop containing nucleoside triphosphate hydrolases"/>
    <property type="match status" value="1"/>
</dbReference>
<keyword evidence="2" id="KW-0378">Hydrolase</keyword>
<dbReference type="PANTHER" id="PTHR43788">
    <property type="entry name" value="DNA2/NAM7 HELICASE FAMILY MEMBER"/>
    <property type="match status" value="1"/>
</dbReference>
<keyword evidence="3" id="KW-0347">Helicase</keyword>
<feature type="domain" description="DNA2/NAM7 helicase-like C-terminal" evidence="5">
    <location>
        <begin position="1"/>
        <end position="137"/>
    </location>
</feature>
<keyword evidence="7" id="KW-1185">Reference proteome</keyword>
<dbReference type="EnsemblMetazoa" id="CJA14384.1">
    <property type="protein sequence ID" value="CJA14384.1"/>
    <property type="gene ID" value="WBGene00133588"/>
</dbReference>
<evidence type="ECO:0000313" key="7">
    <source>
        <dbReference type="Proteomes" id="UP000005237"/>
    </source>
</evidence>
<reference evidence="6" key="2">
    <citation type="submission" date="2022-06" db="UniProtKB">
        <authorList>
            <consortium name="EnsemblMetazoa"/>
        </authorList>
    </citation>
    <scope>IDENTIFICATION</scope>
    <source>
        <strain evidence="6">DF5081</strain>
    </source>
</reference>
<dbReference type="CDD" id="cd18808">
    <property type="entry name" value="SF1_C_Upf1"/>
    <property type="match status" value="1"/>
</dbReference>
<dbReference type="InterPro" id="IPR041679">
    <property type="entry name" value="DNA2/NAM7-like_C"/>
</dbReference>
<dbReference type="InterPro" id="IPR027417">
    <property type="entry name" value="P-loop_NTPase"/>
</dbReference>